<feature type="transmembrane region" description="Helical" evidence="1">
    <location>
        <begin position="124"/>
        <end position="141"/>
    </location>
</feature>
<feature type="transmembrane region" description="Helical" evidence="1">
    <location>
        <begin position="365"/>
        <end position="391"/>
    </location>
</feature>
<feature type="transmembrane region" description="Helical" evidence="1">
    <location>
        <begin position="239"/>
        <end position="265"/>
    </location>
</feature>
<sequence length="469" mass="51906">MPNPLAYLVLAMWPIVTIVLFRRLPVERALILSLLVGYLFLPEPPTAFDLPLMPSLNKHSIPALTAFAFCMWKYGPGGALLPQSPLARLLLAVFVFSPVLTTVTNTAPVFFGQIGLPGLSPKDGLALVVQHMIVIMPFLLARRFLANGGAQRYFLVALVVTGLVYSVPMLIEMRLSPQLNRWIYGYYQHLFGQSIRANGYRPVVFLYHGLWVAFFMFTATLAAFALWRNDKRLHEFKVLAAAAYLLAILVLAKSLGALIFAVGLIPVAMLLGRKSQIRVAMLIGALAIGYPIMKGAHLVPEDRIIAAAASIDAERANSLDFRFENENILLDRAYLKPVFGWGSWGRNQIFDPVTGEIATVTDGRWIIVIGVYGWVGFLAEFGLLLLPVFLLWRESVSARRETISPFIAPLSLMLAINVFDMIPNATLTPLTWLLAGALTGYAEQLKAARKKQAVRTGAASRPLKWRSVM</sequence>
<dbReference type="OrthoDB" id="7595044at2"/>
<protein>
    <submittedName>
        <fullName evidence="2">O-antigen ligase like membrane protein</fullName>
    </submittedName>
</protein>
<name>A0A1U7D3R7_9RHOB</name>
<evidence type="ECO:0000256" key="1">
    <source>
        <dbReference type="SAM" id="Phobius"/>
    </source>
</evidence>
<reference evidence="2 3" key="1">
    <citation type="submission" date="2016-03" db="EMBL/GenBank/DDBJ databases">
        <title>Deep-sea bacteria in the southern Pacific.</title>
        <authorList>
            <person name="Tang K."/>
        </authorList>
    </citation>
    <scope>NUCLEOTIDE SEQUENCE [LARGE SCALE GENOMIC DNA]</scope>
    <source>
        <strain evidence="2 3">JLT2016</strain>
    </source>
</reference>
<feature type="transmembrane region" description="Helical" evidence="1">
    <location>
        <begin position="6"/>
        <end position="22"/>
    </location>
</feature>
<dbReference type="STRING" id="1229727.Ga0080559_TMP2005"/>
<accession>A0A1U7D3R7</accession>
<dbReference type="RefSeq" id="WP_076623024.1">
    <property type="nucleotide sequence ID" value="NZ_BMEW01000004.1"/>
</dbReference>
<dbReference type="GO" id="GO:0016874">
    <property type="term" value="F:ligase activity"/>
    <property type="evidence" value="ECO:0007669"/>
    <property type="project" value="UniProtKB-KW"/>
</dbReference>
<gene>
    <name evidence="2" type="ORF">Ga0080559_TMP2005</name>
</gene>
<dbReference type="KEGG" id="tpro:Ga0080559_TMP2005"/>
<dbReference type="AlphaFoldDB" id="A0A1U7D3R7"/>
<feature type="transmembrane region" description="Helical" evidence="1">
    <location>
        <begin position="277"/>
        <end position="293"/>
    </location>
</feature>
<feature type="transmembrane region" description="Helical" evidence="1">
    <location>
        <begin position="153"/>
        <end position="171"/>
    </location>
</feature>
<keyword evidence="1" id="KW-1133">Transmembrane helix</keyword>
<evidence type="ECO:0000313" key="2">
    <source>
        <dbReference type="EMBL" id="APX22801.1"/>
    </source>
</evidence>
<feature type="transmembrane region" description="Helical" evidence="1">
    <location>
        <begin position="29"/>
        <end position="48"/>
    </location>
</feature>
<feature type="transmembrane region" description="Helical" evidence="1">
    <location>
        <begin position="89"/>
        <end position="112"/>
    </location>
</feature>
<keyword evidence="3" id="KW-1185">Reference proteome</keyword>
<keyword evidence="1" id="KW-0472">Membrane</keyword>
<feature type="transmembrane region" description="Helical" evidence="1">
    <location>
        <begin position="204"/>
        <end position="227"/>
    </location>
</feature>
<proteinExistence type="predicted"/>
<keyword evidence="2" id="KW-0436">Ligase</keyword>
<dbReference type="EMBL" id="CP014796">
    <property type="protein sequence ID" value="APX22801.1"/>
    <property type="molecule type" value="Genomic_DNA"/>
</dbReference>
<organism evidence="2 3">
    <name type="scientific">Salipiger profundus</name>
    <dbReference type="NCBI Taxonomy" id="1229727"/>
    <lineage>
        <taxon>Bacteria</taxon>
        <taxon>Pseudomonadati</taxon>
        <taxon>Pseudomonadota</taxon>
        <taxon>Alphaproteobacteria</taxon>
        <taxon>Rhodobacterales</taxon>
        <taxon>Roseobacteraceae</taxon>
        <taxon>Salipiger</taxon>
    </lineage>
</organism>
<dbReference type="Proteomes" id="UP000186559">
    <property type="component" value="Chromosome"/>
</dbReference>
<evidence type="ECO:0000313" key="3">
    <source>
        <dbReference type="Proteomes" id="UP000186559"/>
    </source>
</evidence>
<feature type="transmembrane region" description="Helical" evidence="1">
    <location>
        <begin position="403"/>
        <end position="419"/>
    </location>
</feature>
<keyword evidence="1" id="KW-0812">Transmembrane</keyword>